<accession>A0A363NMB9</accession>
<keyword evidence="4" id="KW-1185">Reference proteome</keyword>
<keyword evidence="1" id="KW-0732">Signal</keyword>
<dbReference type="OrthoDB" id="9809549at2"/>
<protein>
    <submittedName>
        <fullName evidence="3">Alpha/beta hydrolase</fullName>
    </submittedName>
</protein>
<proteinExistence type="predicted"/>
<feature type="signal peptide" evidence="1">
    <location>
        <begin position="1"/>
        <end position="20"/>
    </location>
</feature>
<dbReference type="PANTHER" id="PTHR43265:SF1">
    <property type="entry name" value="ESTERASE ESTD"/>
    <property type="match status" value="1"/>
</dbReference>
<dbReference type="InterPro" id="IPR029058">
    <property type="entry name" value="AB_hydrolase_fold"/>
</dbReference>
<organism evidence="3 4">
    <name type="scientific">Sphingobacterium athyrii</name>
    <dbReference type="NCBI Taxonomy" id="2152717"/>
    <lineage>
        <taxon>Bacteria</taxon>
        <taxon>Pseudomonadati</taxon>
        <taxon>Bacteroidota</taxon>
        <taxon>Sphingobacteriia</taxon>
        <taxon>Sphingobacteriales</taxon>
        <taxon>Sphingobacteriaceae</taxon>
        <taxon>Sphingobacterium</taxon>
    </lineage>
</organism>
<evidence type="ECO:0000313" key="3">
    <source>
        <dbReference type="EMBL" id="PUV21922.1"/>
    </source>
</evidence>
<dbReference type="PANTHER" id="PTHR43265">
    <property type="entry name" value="ESTERASE ESTD"/>
    <property type="match status" value="1"/>
</dbReference>
<dbReference type="Pfam" id="PF12146">
    <property type="entry name" value="Hydrolase_4"/>
    <property type="match status" value="1"/>
</dbReference>
<evidence type="ECO:0000259" key="2">
    <source>
        <dbReference type="Pfam" id="PF12146"/>
    </source>
</evidence>
<feature type="chain" id="PRO_5016577915" evidence="1">
    <location>
        <begin position="21"/>
        <end position="458"/>
    </location>
</feature>
<dbReference type="RefSeq" id="WP_108636181.1">
    <property type="nucleotide sequence ID" value="NZ_QCXX01000008.1"/>
</dbReference>
<dbReference type="AlphaFoldDB" id="A0A363NMB9"/>
<reference evidence="3 4" key="1">
    <citation type="submission" date="2018-04" db="EMBL/GenBank/DDBJ databases">
        <title>Sphingobacterium sp. M46 Genome.</title>
        <authorList>
            <person name="Cheng J."/>
            <person name="Li Y."/>
        </authorList>
    </citation>
    <scope>NUCLEOTIDE SEQUENCE [LARGE SCALE GENOMIC DNA]</scope>
    <source>
        <strain evidence="3 4">M46</strain>
    </source>
</reference>
<name>A0A363NMB9_9SPHI</name>
<gene>
    <name evidence="3" type="ORF">DCO56_23580</name>
</gene>
<dbReference type="Gene3D" id="3.40.50.1820">
    <property type="entry name" value="alpha/beta hydrolase"/>
    <property type="match status" value="1"/>
</dbReference>
<dbReference type="GO" id="GO:0052689">
    <property type="term" value="F:carboxylic ester hydrolase activity"/>
    <property type="evidence" value="ECO:0007669"/>
    <property type="project" value="TreeGrafter"/>
</dbReference>
<sequence>MMKKIFYLFLICLQFSCAGAQTFDGSWKGEVSVSGQKLLLVFNLKQDSNDNWAGTFESPMQTSLKFPINTIKVNKDSISMDVKAIGLFYTGYLDRDKDVMKGVMKQGSFESAMILVRSESDQSGLSRKQDVFPPYDYVEQEVTFQNVKGNATLAGTLTYPKGGGAFPAVVLVNGSGQQNRDSEVFGHRPFKILADHLSKNGFAVLRYDDRGIGDSKGEVNLATTVNFASDANAAVDFLSRQQMVNAEKIGIIGHSEGALIAEMVAAENNKVNYIALLSGPVLKGDSLLILQSYALGKVAGLSEAALEINKRNNRKLYDILLKDEPPKDLTKSLEKELISQNNGNALTSDMKVKLSPMLTPWFKTFLRIDPAYYLKQVTVPVFASFGGKDIQVPANENIYALQRLHLNTTDVIIKDYPNLNHLFQNAQTGKIEEYFENPESFNAQLMDDLTKWLKLKTK</sequence>
<keyword evidence="3" id="KW-0378">Hydrolase</keyword>
<dbReference type="SUPFAM" id="SSF53474">
    <property type="entry name" value="alpha/beta-Hydrolases"/>
    <property type="match status" value="1"/>
</dbReference>
<dbReference type="InterPro" id="IPR022742">
    <property type="entry name" value="Hydrolase_4"/>
</dbReference>
<evidence type="ECO:0000256" key="1">
    <source>
        <dbReference type="SAM" id="SignalP"/>
    </source>
</evidence>
<dbReference type="EMBL" id="QCXX01000008">
    <property type="protein sequence ID" value="PUV21922.1"/>
    <property type="molecule type" value="Genomic_DNA"/>
</dbReference>
<evidence type="ECO:0000313" key="4">
    <source>
        <dbReference type="Proteomes" id="UP000250831"/>
    </source>
</evidence>
<feature type="domain" description="Serine aminopeptidase S33" evidence="2">
    <location>
        <begin position="193"/>
        <end position="422"/>
    </location>
</feature>
<dbReference type="InterPro" id="IPR053145">
    <property type="entry name" value="AB_hydrolase_Est10"/>
</dbReference>
<comment type="caution">
    <text evidence="3">The sequence shown here is derived from an EMBL/GenBank/DDBJ whole genome shotgun (WGS) entry which is preliminary data.</text>
</comment>
<dbReference type="Proteomes" id="UP000250831">
    <property type="component" value="Unassembled WGS sequence"/>
</dbReference>